<name>A0A8E0RJA9_9TREM</name>
<feature type="region of interest" description="Disordered" evidence="3">
    <location>
        <begin position="443"/>
        <end position="465"/>
    </location>
</feature>
<dbReference type="Proteomes" id="UP000728185">
    <property type="component" value="Unassembled WGS sequence"/>
</dbReference>
<dbReference type="SUPFAM" id="SSF54928">
    <property type="entry name" value="RNA-binding domain, RBD"/>
    <property type="match status" value="1"/>
</dbReference>
<organism evidence="5 6">
    <name type="scientific">Fasciolopsis buskii</name>
    <dbReference type="NCBI Taxonomy" id="27845"/>
    <lineage>
        <taxon>Eukaryota</taxon>
        <taxon>Metazoa</taxon>
        <taxon>Spiralia</taxon>
        <taxon>Lophotrochozoa</taxon>
        <taxon>Platyhelminthes</taxon>
        <taxon>Trematoda</taxon>
        <taxon>Digenea</taxon>
        <taxon>Plagiorchiida</taxon>
        <taxon>Echinostomata</taxon>
        <taxon>Echinostomatoidea</taxon>
        <taxon>Fasciolidae</taxon>
        <taxon>Fasciolopsis</taxon>
    </lineage>
</organism>
<evidence type="ECO:0000313" key="5">
    <source>
        <dbReference type="EMBL" id="KAA0184252.1"/>
    </source>
</evidence>
<evidence type="ECO:0000256" key="2">
    <source>
        <dbReference type="PROSITE-ProRule" id="PRU00176"/>
    </source>
</evidence>
<dbReference type="SMART" id="SM00360">
    <property type="entry name" value="RRM"/>
    <property type="match status" value="1"/>
</dbReference>
<dbReference type="EMBL" id="LUCM01011228">
    <property type="protein sequence ID" value="KAA0184252.1"/>
    <property type="molecule type" value="Genomic_DNA"/>
</dbReference>
<evidence type="ECO:0000256" key="3">
    <source>
        <dbReference type="SAM" id="MobiDB-lite"/>
    </source>
</evidence>
<dbReference type="Pfam" id="PF00076">
    <property type="entry name" value="RRM_1"/>
    <property type="match status" value="1"/>
</dbReference>
<dbReference type="PANTHER" id="PTHR11176">
    <property type="entry name" value="BOULE-RELATED"/>
    <property type="match status" value="1"/>
</dbReference>
<dbReference type="PANTHER" id="PTHR11176:SF57">
    <property type="entry name" value="PROTEIN BOULE"/>
    <property type="match status" value="1"/>
</dbReference>
<dbReference type="GO" id="GO:0045948">
    <property type="term" value="P:positive regulation of translational initiation"/>
    <property type="evidence" value="ECO:0007669"/>
    <property type="project" value="TreeGrafter"/>
</dbReference>
<dbReference type="GO" id="GO:0070935">
    <property type="term" value="P:3'-UTR-mediated mRNA stabilization"/>
    <property type="evidence" value="ECO:0007669"/>
    <property type="project" value="TreeGrafter"/>
</dbReference>
<gene>
    <name evidence="5" type="ORF">FBUS_04075</name>
</gene>
<keyword evidence="1 2" id="KW-0694">RNA-binding</keyword>
<evidence type="ECO:0000259" key="4">
    <source>
        <dbReference type="PROSITE" id="PS50102"/>
    </source>
</evidence>
<protein>
    <submittedName>
        <fullName evidence="5">Boule</fullName>
    </submittedName>
</protein>
<sequence length="788" mass="86698">MSSISLAALHPTTQGIPLPKIGTLIPNRIFVGGINSNVMRRVLYLFSCFQTTEDELRNFFSVFGPIKDVKVICDKSGLSKGSYGFVTFEDQETAEAIIKNGAETLIFKERKLNIGYAVRKQHILPKQELGSTLLLTHNPCNLSNGLQFFQFCPHDSVITMNPSAVCYPATVMIAPNMGSHELCTILSGAMHNVTQPMQHGTPFVKPGSTPCTTKGLVCPHLATTTRPVPLSCTVMSNRTPGHTVCIPSGTCLASEQCDAKTIIVDGGLHSTGQSGNQSDPKQETCLLEAKMRHTFQQMPNGRSSVPSELLGSWLESHNHCSSSHLTKSLPESTCQNVSHSPDSTNHPFCEVLKSTSPASSGVHFTDHHWTGSSTLRAQPMDGIVFACCAGSNHVTTTPIATRSTSFSDRQPLRMNLTGENTRNGTQLIQPDCILRSGVSKDSVAGTDLSSTGGGAAGSTSRGQVPNFELKSEPIMFSNVINERQENWPNRTQLLRGKEEYVQKTQTRTDMQNQTGNNTPGRSVDHMLRHCQWSVGHGVENPNYRAHSLLTTNTGECIQIGSTLQGPSGSGIIDVYNNRQGQMSELNDRNCNMKTADEHDRCIRKFLMENILSDRSSNMDLPGRTASERNVAHNNPIQVVRSSNMIPEETRTTYQYSRPNQQFINKSNYTDNARFYYLQPFTPSLTHKGCVSDDGTERIYEDEIRRTDLDDLLFDRKTPGLQVTTNEDQLTKIYDSNEEGVSRENCTDPFALIQTAELETMSVEKLESTELRGNALATTACGDISKRSA</sequence>
<dbReference type="GO" id="GO:0005737">
    <property type="term" value="C:cytoplasm"/>
    <property type="evidence" value="ECO:0007669"/>
    <property type="project" value="TreeGrafter"/>
</dbReference>
<dbReference type="OrthoDB" id="762982at2759"/>
<dbReference type="Gene3D" id="3.30.70.330">
    <property type="match status" value="1"/>
</dbReference>
<dbReference type="InterPro" id="IPR034988">
    <property type="entry name" value="DAZ_BOULE_RRM"/>
</dbReference>
<dbReference type="InterPro" id="IPR012677">
    <property type="entry name" value="Nucleotide-bd_a/b_plait_sf"/>
</dbReference>
<evidence type="ECO:0000313" key="6">
    <source>
        <dbReference type="Proteomes" id="UP000728185"/>
    </source>
</evidence>
<feature type="domain" description="RRM" evidence="4">
    <location>
        <begin position="27"/>
        <end position="119"/>
    </location>
</feature>
<dbReference type="GO" id="GO:0003730">
    <property type="term" value="F:mRNA 3'-UTR binding"/>
    <property type="evidence" value="ECO:0007669"/>
    <property type="project" value="TreeGrafter"/>
</dbReference>
<accession>A0A8E0RJA9</accession>
<dbReference type="AlphaFoldDB" id="A0A8E0RJA9"/>
<dbReference type="PROSITE" id="PS50102">
    <property type="entry name" value="RRM"/>
    <property type="match status" value="1"/>
</dbReference>
<keyword evidence="6" id="KW-1185">Reference proteome</keyword>
<dbReference type="CDD" id="cd12412">
    <property type="entry name" value="RRM_DAZL_BOULE"/>
    <property type="match status" value="1"/>
</dbReference>
<dbReference type="InterPro" id="IPR035979">
    <property type="entry name" value="RBD_domain_sf"/>
</dbReference>
<comment type="caution">
    <text evidence="5">The sequence shown here is derived from an EMBL/GenBank/DDBJ whole genome shotgun (WGS) entry which is preliminary data.</text>
</comment>
<dbReference type="InterPro" id="IPR000504">
    <property type="entry name" value="RRM_dom"/>
</dbReference>
<dbReference type="GO" id="GO:0008494">
    <property type="term" value="F:translation activator activity"/>
    <property type="evidence" value="ECO:0007669"/>
    <property type="project" value="TreeGrafter"/>
</dbReference>
<reference evidence="5" key="1">
    <citation type="submission" date="2019-05" db="EMBL/GenBank/DDBJ databases">
        <title>Annotation for the trematode Fasciolopsis buski.</title>
        <authorList>
            <person name="Choi Y.-J."/>
        </authorList>
    </citation>
    <scope>NUCLEOTIDE SEQUENCE</scope>
    <source>
        <strain evidence="5">HT</strain>
        <tissue evidence="5">Whole worm</tissue>
    </source>
</reference>
<proteinExistence type="predicted"/>
<evidence type="ECO:0000256" key="1">
    <source>
        <dbReference type="ARBA" id="ARBA00022884"/>
    </source>
</evidence>